<dbReference type="FunFam" id="3.40.50.620:FF:000104">
    <property type="entry name" value="Mitochondrial tRNA-specific 2-thiouridylase 1"/>
    <property type="match status" value="1"/>
</dbReference>
<dbReference type="GO" id="GO:0000049">
    <property type="term" value="F:tRNA binding"/>
    <property type="evidence" value="ECO:0007669"/>
    <property type="project" value="UniProtKB-KW"/>
</dbReference>
<evidence type="ECO:0000256" key="4">
    <source>
        <dbReference type="ARBA" id="ARBA00011953"/>
    </source>
</evidence>
<dbReference type="Pfam" id="PF03054">
    <property type="entry name" value="tRNA_Me_trans"/>
    <property type="match status" value="1"/>
</dbReference>
<evidence type="ECO:0000256" key="9">
    <source>
        <dbReference type="ARBA" id="ARBA00022741"/>
    </source>
</evidence>
<keyword evidence="12" id="KW-1015">Disulfide bond</keyword>
<dbReference type="SUPFAM" id="SSF52402">
    <property type="entry name" value="Adenine nucleotide alpha hydrolases-like"/>
    <property type="match status" value="1"/>
</dbReference>
<comment type="similarity">
    <text evidence="3">Belongs to the MnmA/TRMU family.</text>
</comment>
<dbReference type="GO" id="GO:0005524">
    <property type="term" value="F:ATP binding"/>
    <property type="evidence" value="ECO:0007669"/>
    <property type="project" value="UniProtKB-KW"/>
</dbReference>
<evidence type="ECO:0000256" key="7">
    <source>
        <dbReference type="ARBA" id="ARBA00022679"/>
    </source>
</evidence>
<keyword evidence="15" id="KW-1185">Reference proteome</keyword>
<accession>A0A6J2A8P5</accession>
<dbReference type="RefSeq" id="XP_026926232.1">
    <property type="nucleotide sequence ID" value="XM_027070431.2"/>
</dbReference>
<name>A0A6J2A8P5_ACIJB</name>
<dbReference type="Gene3D" id="3.40.50.620">
    <property type="entry name" value="HUPs"/>
    <property type="match status" value="1"/>
</dbReference>
<organism evidence="15 16">
    <name type="scientific">Acinonyx jubatus</name>
    <name type="common">Cheetah</name>
    <dbReference type="NCBI Taxonomy" id="32536"/>
    <lineage>
        <taxon>Eukaryota</taxon>
        <taxon>Metazoa</taxon>
        <taxon>Chordata</taxon>
        <taxon>Craniata</taxon>
        <taxon>Vertebrata</taxon>
        <taxon>Euteleostomi</taxon>
        <taxon>Mammalia</taxon>
        <taxon>Eutheria</taxon>
        <taxon>Laurasiatheria</taxon>
        <taxon>Carnivora</taxon>
        <taxon>Feliformia</taxon>
        <taxon>Felidae</taxon>
        <taxon>Felinae</taxon>
        <taxon>Acinonyx</taxon>
    </lineage>
</organism>
<evidence type="ECO:0000256" key="2">
    <source>
        <dbReference type="ARBA" id="ARBA00004173"/>
    </source>
</evidence>
<comment type="subcellular location">
    <subcellularLocation>
        <location evidence="2">Mitochondrion</location>
    </subcellularLocation>
</comment>
<protein>
    <recommendedName>
        <fullName evidence="5">Mitochondrial tRNA-specific 2-thiouridylase 1</fullName>
        <ecNumber evidence="4">2.8.1.14</ecNumber>
    </recommendedName>
</protein>
<keyword evidence="7" id="KW-0808">Transferase</keyword>
<reference evidence="16" key="1">
    <citation type="submission" date="2025-08" db="UniProtKB">
        <authorList>
            <consortium name="RefSeq"/>
        </authorList>
    </citation>
    <scope>IDENTIFICATION</scope>
    <source>
        <tissue evidence="16">Blood</tissue>
    </source>
</reference>
<dbReference type="AlphaFoldDB" id="A0A6J2A8P5"/>
<dbReference type="GeneID" id="106967319"/>
<feature type="region of interest" description="Disordered" evidence="14">
    <location>
        <begin position="252"/>
        <end position="341"/>
    </location>
</feature>
<dbReference type="InterPro" id="IPR004506">
    <property type="entry name" value="MnmA-like"/>
</dbReference>
<dbReference type="EC" id="2.8.1.14" evidence="4"/>
<evidence type="ECO:0000256" key="3">
    <source>
        <dbReference type="ARBA" id="ARBA00006191"/>
    </source>
</evidence>
<evidence type="ECO:0000256" key="5">
    <source>
        <dbReference type="ARBA" id="ARBA00018888"/>
    </source>
</evidence>
<proteinExistence type="inferred from homology"/>
<evidence type="ECO:0000256" key="8">
    <source>
        <dbReference type="ARBA" id="ARBA00022694"/>
    </source>
</evidence>
<evidence type="ECO:0000256" key="12">
    <source>
        <dbReference type="ARBA" id="ARBA00023157"/>
    </source>
</evidence>
<dbReference type="CTD" id="55687"/>
<keyword evidence="6" id="KW-0820">tRNA-binding</keyword>
<gene>
    <name evidence="16" type="primary">TRMU</name>
</gene>
<keyword evidence="11" id="KW-0694">RNA-binding</keyword>
<dbReference type="CDD" id="cd01998">
    <property type="entry name" value="MnmA_TRMU-like"/>
    <property type="match status" value="1"/>
</dbReference>
<comment type="function">
    <text evidence="1">Catalyzes the 2-thiolation of uridine at the wobble position (U34) of mitochondrial tRNA(Lys), tRNA(Glu) and tRNA(Gln). Required for the formation of 5-taurinomethyl-2-thiouridine (tm5s2U) of mitochondrial tRNA(Lys), tRNA(Glu), and tRNA(Gln) at the wobble position. ATP is required to activate the C2 atom of the wobble base.</text>
</comment>
<dbReference type="PANTHER" id="PTHR11933">
    <property type="entry name" value="TRNA 5-METHYLAMINOMETHYL-2-THIOURIDYLATE -METHYLTRANSFERASE"/>
    <property type="match status" value="1"/>
</dbReference>
<evidence type="ECO:0000256" key="13">
    <source>
        <dbReference type="ARBA" id="ARBA00049564"/>
    </source>
</evidence>
<evidence type="ECO:0000256" key="1">
    <source>
        <dbReference type="ARBA" id="ARBA00003986"/>
    </source>
</evidence>
<keyword evidence="10" id="KW-0067">ATP-binding</keyword>
<evidence type="ECO:0000256" key="6">
    <source>
        <dbReference type="ARBA" id="ARBA00022555"/>
    </source>
</evidence>
<dbReference type="GO" id="GO:0005739">
    <property type="term" value="C:mitochondrion"/>
    <property type="evidence" value="ECO:0007669"/>
    <property type="project" value="UniProtKB-SubCell"/>
</dbReference>
<evidence type="ECO:0000256" key="14">
    <source>
        <dbReference type="SAM" id="MobiDB-lite"/>
    </source>
</evidence>
<dbReference type="GO" id="GO:0002143">
    <property type="term" value="P:tRNA wobble position uridine thiolation"/>
    <property type="evidence" value="ECO:0007669"/>
    <property type="project" value="TreeGrafter"/>
</dbReference>
<dbReference type="Proteomes" id="UP001652583">
    <property type="component" value="Chromosome B4"/>
</dbReference>
<evidence type="ECO:0000313" key="16">
    <source>
        <dbReference type="RefSeq" id="XP_026926232.1"/>
    </source>
</evidence>
<dbReference type="GO" id="GO:0061708">
    <property type="term" value="F:tRNA-5-taurinomethyluridine 2-sulfurtransferase"/>
    <property type="evidence" value="ECO:0007669"/>
    <property type="project" value="UniProtKB-EC"/>
</dbReference>
<comment type="catalytic activity">
    <reaction evidence="13">
        <text>5-taurinomethyluridine(34) in tRNA + S-sulfanyl-L-cysteinyl-[protein] + AH2 + ATP = 5-taurinomethyl-2-thiouridine(34) in tRNA + L-cysteinyl-[protein] + A + AMP + diphosphate + H(+)</text>
        <dbReference type="Rhea" id="RHEA:47040"/>
        <dbReference type="Rhea" id="RHEA-COMP:10131"/>
        <dbReference type="Rhea" id="RHEA-COMP:11726"/>
        <dbReference type="Rhea" id="RHEA-COMP:11732"/>
        <dbReference type="Rhea" id="RHEA-COMP:11733"/>
        <dbReference type="ChEBI" id="CHEBI:13193"/>
        <dbReference type="ChEBI" id="CHEBI:15378"/>
        <dbReference type="ChEBI" id="CHEBI:17499"/>
        <dbReference type="ChEBI" id="CHEBI:29950"/>
        <dbReference type="ChEBI" id="CHEBI:30616"/>
        <dbReference type="ChEBI" id="CHEBI:33019"/>
        <dbReference type="ChEBI" id="CHEBI:61963"/>
        <dbReference type="ChEBI" id="CHEBI:87171"/>
        <dbReference type="ChEBI" id="CHEBI:87172"/>
        <dbReference type="ChEBI" id="CHEBI:456215"/>
        <dbReference type="EC" id="2.8.1.14"/>
    </reaction>
</comment>
<evidence type="ECO:0000256" key="10">
    <source>
        <dbReference type="ARBA" id="ARBA00022840"/>
    </source>
</evidence>
<keyword evidence="8" id="KW-0819">tRNA processing</keyword>
<evidence type="ECO:0000256" key="11">
    <source>
        <dbReference type="ARBA" id="ARBA00022884"/>
    </source>
</evidence>
<evidence type="ECO:0000313" key="15">
    <source>
        <dbReference type="Proteomes" id="UP001652583"/>
    </source>
</evidence>
<dbReference type="InterPro" id="IPR014729">
    <property type="entry name" value="Rossmann-like_a/b/a_fold"/>
</dbReference>
<dbReference type="PANTHER" id="PTHR11933:SF5">
    <property type="entry name" value="MITOCHONDRIAL TRNA-SPECIFIC 2-THIOURIDYLASE 1"/>
    <property type="match status" value="1"/>
</dbReference>
<sequence>MQVARHVVCALSGGVDSAVAALLLKRRGYQVTGVFMKNWDSLDEHGVCTADRDCEDAYRVCQILDIPFHQVSYVKEYWNDVFSDFLSEYEKGRTPNPDIVCNKHIKFSCFFHYAVDNLGADAVATGHYARTSLEDEEVFQQKRIKRPEGLFRDRFEVRNAVKLLQAADSFKDQTFFLSQVSQDALRRTLFPLGGLTKDFVKKIAAENRLHHVLQKKESMGICFVGKRNFENFILQYLQPRPGKFISIEDNRVLGTHKGPPDRPPGSVPGPAADQPRALDRRGAARRPGPRQDDGVPLPVPPPDGASAVRADPQSRRHRVGDGREGRAGPRPGTVCRLLQRG</sequence>
<keyword evidence="9" id="KW-0547">Nucleotide-binding</keyword>